<accession>A0A4Y8MV46</accession>
<reference evidence="3 4" key="1">
    <citation type="submission" date="2019-03" db="EMBL/GenBank/DDBJ databases">
        <title>Complete Genome Sequence of Paraburkholderia dipogonis ICMP 19430T, a Nitrogen-fixing Symbiont of the South African Invasive Legume Dipogon lignosus in New Zealand.</title>
        <authorList>
            <person name="De Meyer S.E."/>
        </authorList>
    </citation>
    <scope>NUCLEOTIDE SEQUENCE [LARGE SCALE GENOMIC DNA]</scope>
    <source>
        <strain evidence="3 4">ICMP 19430</strain>
    </source>
</reference>
<dbReference type="InterPro" id="IPR050423">
    <property type="entry name" value="UPF0337_stress_rsp"/>
</dbReference>
<sequence length="80" mass="8199">MNSNQFEGTVKDAAGKVQDAVGGLTGDAELQAEGKVRQLAGKAQAKYGDSVDQVAETTRNNPIGALLIALGVGFLLGKLI</sequence>
<dbReference type="GeneID" id="97309109"/>
<dbReference type="SUPFAM" id="SSF69047">
    <property type="entry name" value="Hypothetical protein YjbJ"/>
    <property type="match status" value="1"/>
</dbReference>
<evidence type="ECO:0000313" key="3">
    <source>
        <dbReference type="EMBL" id="TFE41242.1"/>
    </source>
</evidence>
<dbReference type="InterPro" id="IPR008462">
    <property type="entry name" value="CsbD"/>
</dbReference>
<comment type="caution">
    <text evidence="3">The sequence shown here is derived from an EMBL/GenBank/DDBJ whole genome shotgun (WGS) entry which is preliminary data.</text>
</comment>
<dbReference type="Proteomes" id="UP000297385">
    <property type="component" value="Unassembled WGS sequence"/>
</dbReference>
<dbReference type="PANTHER" id="PTHR34977:SF1">
    <property type="entry name" value="UPF0337 PROTEIN YJBJ"/>
    <property type="match status" value="1"/>
</dbReference>
<comment type="similarity">
    <text evidence="1">Belongs to the UPF0337 (CsbD) family.</text>
</comment>
<proteinExistence type="inferred from homology"/>
<evidence type="ECO:0000259" key="2">
    <source>
        <dbReference type="Pfam" id="PF05532"/>
    </source>
</evidence>
<evidence type="ECO:0000256" key="1">
    <source>
        <dbReference type="ARBA" id="ARBA00009129"/>
    </source>
</evidence>
<evidence type="ECO:0000313" key="4">
    <source>
        <dbReference type="Proteomes" id="UP000297385"/>
    </source>
</evidence>
<feature type="domain" description="CsbD-like" evidence="2">
    <location>
        <begin position="4"/>
        <end position="54"/>
    </location>
</feature>
<dbReference type="Gene3D" id="1.10.1470.10">
    <property type="entry name" value="YjbJ"/>
    <property type="match status" value="1"/>
</dbReference>
<dbReference type="Pfam" id="PF05532">
    <property type="entry name" value="CsbD"/>
    <property type="match status" value="1"/>
</dbReference>
<dbReference type="AlphaFoldDB" id="A0A4Y8MV46"/>
<dbReference type="InterPro" id="IPR036629">
    <property type="entry name" value="YjbJ_sf"/>
</dbReference>
<dbReference type="PANTHER" id="PTHR34977">
    <property type="entry name" value="UPF0337 PROTEIN YJBJ"/>
    <property type="match status" value="1"/>
</dbReference>
<dbReference type="RefSeq" id="WP_134464107.1">
    <property type="nucleotide sequence ID" value="NZ_JBHSSZ010000028.1"/>
</dbReference>
<organism evidence="3 4">
    <name type="scientific">Paraburkholderia dipogonis</name>
    <dbReference type="NCBI Taxonomy" id="1211383"/>
    <lineage>
        <taxon>Bacteria</taxon>
        <taxon>Pseudomonadati</taxon>
        <taxon>Pseudomonadota</taxon>
        <taxon>Betaproteobacteria</taxon>
        <taxon>Burkholderiales</taxon>
        <taxon>Burkholderiaceae</taxon>
        <taxon>Paraburkholderia</taxon>
    </lineage>
</organism>
<dbReference type="EMBL" id="SNVI01000002">
    <property type="protein sequence ID" value="TFE41242.1"/>
    <property type="molecule type" value="Genomic_DNA"/>
</dbReference>
<gene>
    <name evidence="3" type="ORF">E2553_31670</name>
</gene>
<protein>
    <submittedName>
        <fullName evidence="3">CsbD family protein</fullName>
    </submittedName>
</protein>
<name>A0A4Y8MV46_9BURK</name>